<dbReference type="AlphaFoldDB" id="A0A238ZZH7"/>
<evidence type="ECO:0000313" key="3">
    <source>
        <dbReference type="Proteomes" id="UP000198403"/>
    </source>
</evidence>
<name>A0A238ZZH7_9ACTN</name>
<protein>
    <submittedName>
        <fullName evidence="2">Uncharacterized protein</fullName>
    </submittedName>
</protein>
<keyword evidence="3" id="KW-1185">Reference proteome</keyword>
<feature type="region of interest" description="Disordered" evidence="1">
    <location>
        <begin position="1"/>
        <end position="40"/>
    </location>
</feature>
<accession>A0A238ZZH7</accession>
<evidence type="ECO:0000313" key="2">
    <source>
        <dbReference type="EMBL" id="SNR88258.1"/>
    </source>
</evidence>
<proteinExistence type="predicted"/>
<dbReference type="Proteomes" id="UP000198403">
    <property type="component" value="Unassembled WGS sequence"/>
</dbReference>
<dbReference type="EMBL" id="FZNO01000035">
    <property type="protein sequence ID" value="SNR88258.1"/>
    <property type="molecule type" value="Genomic_DNA"/>
</dbReference>
<sequence length="292" mass="31377">MTFRHRGCPPCGEDPVPGVQPGTHTDEDHRVTASEETTTGRDLIEAGSPVAGSMCRAAATVVFEPRAAMVQVDDRFAGCLRTSADEAGAVPLPRERVRAGAALAFAVEYAATLHRNGRSARTDGWFDPRPGSRPAAEELAEAVLAAARRSTEERRVRHLGYLLAGVAVSPDVDLGLARRALRLAETLSWRQLALLAGVGRRDRVPLPMAPLESEPRAWSAWGAREDVADLQSAGLLDPPPVPPRPVSTLPRLRAADLRLTRRGVLVHRLLVLDLLHEDAVAVALADLGLPRS</sequence>
<organism evidence="2 3">
    <name type="scientific">Blastococcus mobilis</name>
    <dbReference type="NCBI Taxonomy" id="1938746"/>
    <lineage>
        <taxon>Bacteria</taxon>
        <taxon>Bacillati</taxon>
        <taxon>Actinomycetota</taxon>
        <taxon>Actinomycetes</taxon>
        <taxon>Geodermatophilales</taxon>
        <taxon>Geodermatophilaceae</taxon>
        <taxon>Blastococcus</taxon>
    </lineage>
</organism>
<feature type="compositionally biased region" description="Basic and acidic residues" evidence="1">
    <location>
        <begin position="24"/>
        <end position="40"/>
    </location>
</feature>
<evidence type="ECO:0000256" key="1">
    <source>
        <dbReference type="SAM" id="MobiDB-lite"/>
    </source>
</evidence>
<reference evidence="2 3" key="1">
    <citation type="submission" date="2017-06" db="EMBL/GenBank/DDBJ databases">
        <authorList>
            <person name="Kim H.J."/>
            <person name="Triplett B.A."/>
        </authorList>
    </citation>
    <scope>NUCLEOTIDE SEQUENCE [LARGE SCALE GENOMIC DNA]</scope>
    <source>
        <strain evidence="2 3">DSM 44272</strain>
    </source>
</reference>
<gene>
    <name evidence="2" type="ORF">SAMN06272737_13513</name>
</gene>